<accession>A0A0G1CBI8</accession>
<gene>
    <name evidence="1" type="ORF">UV58_C0005G0018</name>
</gene>
<protein>
    <submittedName>
        <fullName evidence="1">Uncharacterized protein</fullName>
    </submittedName>
</protein>
<evidence type="ECO:0000313" key="1">
    <source>
        <dbReference type="EMBL" id="KKS82764.1"/>
    </source>
</evidence>
<dbReference type="EMBL" id="LCFA01000005">
    <property type="protein sequence ID" value="KKS82764.1"/>
    <property type="molecule type" value="Genomic_DNA"/>
</dbReference>
<evidence type="ECO:0000313" key="2">
    <source>
        <dbReference type="Proteomes" id="UP000034810"/>
    </source>
</evidence>
<reference evidence="1 2" key="1">
    <citation type="journal article" date="2015" name="Nature">
        <title>rRNA introns, odd ribosomes, and small enigmatic genomes across a large radiation of phyla.</title>
        <authorList>
            <person name="Brown C.T."/>
            <person name="Hug L.A."/>
            <person name="Thomas B.C."/>
            <person name="Sharon I."/>
            <person name="Castelle C.J."/>
            <person name="Singh A."/>
            <person name="Wilkins M.J."/>
            <person name="Williams K.H."/>
            <person name="Banfield J.F."/>
        </authorList>
    </citation>
    <scope>NUCLEOTIDE SEQUENCE [LARGE SCALE GENOMIC DNA]</scope>
</reference>
<proteinExistence type="predicted"/>
<organism evidence="1 2">
    <name type="scientific">Candidatus Wolfebacteria bacterium GW2011_GWC1_43_10</name>
    <dbReference type="NCBI Taxonomy" id="1619011"/>
    <lineage>
        <taxon>Bacteria</taxon>
        <taxon>Candidatus Wolfeibacteriota</taxon>
    </lineage>
</organism>
<dbReference type="Proteomes" id="UP000034810">
    <property type="component" value="Unassembled WGS sequence"/>
</dbReference>
<sequence>MSSKKKKVTILIILVVLAAAGAGTFFALKSGVTIPFLGLSEQLSKQPGVDIGKKPVLQPPQQDKDVYVEEDDLAAYYQEQKQKLFALTAEPIIDYWVASSTAIGDTATSSILAASVFYINEKGDILQVKETG</sequence>
<name>A0A0G1CBI8_9BACT</name>
<comment type="caution">
    <text evidence="1">The sequence shown here is derived from an EMBL/GenBank/DDBJ whole genome shotgun (WGS) entry which is preliminary data.</text>
</comment>
<dbReference type="AlphaFoldDB" id="A0A0G1CBI8"/>